<evidence type="ECO:0000256" key="2">
    <source>
        <dbReference type="ARBA" id="ARBA00015953"/>
    </source>
</evidence>
<dbReference type="InterPro" id="IPR050055">
    <property type="entry name" value="EF-Tu_GTPase"/>
</dbReference>
<dbReference type="InterPro" id="IPR027417">
    <property type="entry name" value="P-loop_NTPase"/>
</dbReference>
<name>W0DB73_9AQUI</name>
<evidence type="ECO:0000256" key="5">
    <source>
        <dbReference type="ARBA" id="ARBA00023134"/>
    </source>
</evidence>
<proteinExistence type="predicted"/>
<dbReference type="PROSITE" id="PS51722">
    <property type="entry name" value="G_TR_2"/>
    <property type="match status" value="1"/>
</dbReference>
<dbReference type="SUPFAM" id="SSF50447">
    <property type="entry name" value="Translation proteins"/>
    <property type="match status" value="1"/>
</dbReference>
<dbReference type="PRINTS" id="PR00315">
    <property type="entry name" value="ELONGATNFCT"/>
</dbReference>
<dbReference type="HOGENOM" id="CLU_023030_3_0_0"/>
<dbReference type="SUPFAM" id="SSF46785">
    <property type="entry name" value="Winged helix' DNA-binding domain"/>
    <property type="match status" value="1"/>
</dbReference>
<keyword evidence="9" id="KW-0251">Elongation factor</keyword>
<dbReference type="PROSITE" id="PS00301">
    <property type="entry name" value="G_TR_1"/>
    <property type="match status" value="1"/>
</dbReference>
<dbReference type="InterPro" id="IPR004535">
    <property type="entry name" value="Transl_elong_SelB"/>
</dbReference>
<evidence type="ECO:0000256" key="4">
    <source>
        <dbReference type="ARBA" id="ARBA00022917"/>
    </source>
</evidence>
<dbReference type="CDD" id="cd04171">
    <property type="entry name" value="SelB"/>
    <property type="match status" value="1"/>
</dbReference>
<dbReference type="NCBIfam" id="TIGR00231">
    <property type="entry name" value="small_GTP"/>
    <property type="match status" value="1"/>
</dbReference>
<dbReference type="InterPro" id="IPR000795">
    <property type="entry name" value="T_Tr_GTP-bd_dom"/>
</dbReference>
<dbReference type="GO" id="GO:0003924">
    <property type="term" value="F:GTPase activity"/>
    <property type="evidence" value="ECO:0007669"/>
    <property type="project" value="InterPro"/>
</dbReference>
<dbReference type="GO" id="GO:0005525">
    <property type="term" value="F:GTP binding"/>
    <property type="evidence" value="ECO:0007669"/>
    <property type="project" value="UniProtKB-KW"/>
</dbReference>
<dbReference type="eggNOG" id="COG3276">
    <property type="taxonomic scope" value="Bacteria"/>
</dbReference>
<evidence type="ECO:0000313" key="9">
    <source>
        <dbReference type="EMBL" id="AHE95749.1"/>
    </source>
</evidence>
<dbReference type="InterPro" id="IPR054405">
    <property type="entry name" value="SelB_WH2"/>
</dbReference>
<dbReference type="PATRIC" id="fig|75906.3.peg.508"/>
<dbReference type="InterPro" id="IPR036390">
    <property type="entry name" value="WH_DNA-bd_sf"/>
</dbReference>
<keyword evidence="10" id="KW-1185">Reference proteome</keyword>
<evidence type="ECO:0000259" key="8">
    <source>
        <dbReference type="PROSITE" id="PS51722"/>
    </source>
</evidence>
<dbReference type="CDD" id="cd03696">
    <property type="entry name" value="SelB_II"/>
    <property type="match status" value="1"/>
</dbReference>
<dbReference type="Gene3D" id="2.40.30.10">
    <property type="entry name" value="Translation factors"/>
    <property type="match status" value="1"/>
</dbReference>
<organism evidence="10">
    <name type="scientific">Thermocrinis ruber</name>
    <dbReference type="NCBI Taxonomy" id="75906"/>
    <lineage>
        <taxon>Bacteria</taxon>
        <taxon>Pseudomonadati</taxon>
        <taxon>Aquificota</taxon>
        <taxon>Aquificia</taxon>
        <taxon>Aquificales</taxon>
        <taxon>Aquificaceae</taxon>
        <taxon>Thermocrinis</taxon>
    </lineage>
</organism>
<dbReference type="GO" id="GO:0003723">
    <property type="term" value="F:RNA binding"/>
    <property type="evidence" value="ECO:0007669"/>
    <property type="project" value="InterPro"/>
</dbReference>
<reference evidence="9 10" key="1">
    <citation type="submission" date="2013-12" db="EMBL/GenBank/DDBJ databases">
        <authorList>
            <consortium name="DOE Joint Genome Institute"/>
            <person name="Eisen J."/>
            <person name="Huntemann M."/>
            <person name="Han J."/>
            <person name="Chen A."/>
            <person name="Kyrpides N."/>
            <person name="Mavromatis K."/>
            <person name="Markowitz V."/>
            <person name="Palaniappan K."/>
            <person name="Ivanova N."/>
            <person name="Schaumberg A."/>
            <person name="Pati A."/>
            <person name="Liolios K."/>
            <person name="Nordberg H.P."/>
            <person name="Cantor M.N."/>
            <person name="Hua S.X."/>
            <person name="Woyke T."/>
        </authorList>
    </citation>
    <scope>NUCLEOTIDE SEQUENCE [LARGE SCALE GENOMIC DNA]</scope>
    <source>
        <strain evidence="9 10">DSM 23557</strain>
    </source>
</reference>
<feature type="domain" description="Tr-type G" evidence="8">
    <location>
        <begin position="1"/>
        <end position="173"/>
    </location>
</feature>
<dbReference type="Pfam" id="PF22154">
    <property type="entry name" value="SelB_WH2"/>
    <property type="match status" value="1"/>
</dbReference>
<dbReference type="Gene3D" id="3.40.50.300">
    <property type="entry name" value="P-loop containing nucleotide triphosphate hydrolases"/>
    <property type="match status" value="1"/>
</dbReference>
<dbReference type="Pfam" id="PF03144">
    <property type="entry name" value="GTP_EFTU_D2"/>
    <property type="match status" value="1"/>
</dbReference>
<dbReference type="STRING" id="75906.THERU_02585"/>
<dbReference type="Proteomes" id="UP000018914">
    <property type="component" value="Chromosome"/>
</dbReference>
<dbReference type="RefSeq" id="WP_025305724.1">
    <property type="nucleotide sequence ID" value="NZ_CP007028.1"/>
</dbReference>
<protein>
    <recommendedName>
        <fullName evidence="2">Selenocysteine-specific elongation factor</fullName>
    </recommendedName>
    <alternativeName>
        <fullName evidence="7">SelB translation factor</fullName>
    </alternativeName>
</protein>
<dbReference type="Gene3D" id="1.10.10.10">
    <property type="entry name" value="Winged helix-like DNA-binding domain superfamily/Winged helix DNA-binding domain"/>
    <property type="match status" value="1"/>
</dbReference>
<dbReference type="AlphaFoldDB" id="W0DB73"/>
<dbReference type="Pfam" id="PF09107">
    <property type="entry name" value="WHD_3rd_SelB"/>
    <property type="match status" value="1"/>
</dbReference>
<evidence type="ECO:0000256" key="6">
    <source>
        <dbReference type="ARBA" id="ARBA00025526"/>
    </source>
</evidence>
<evidence type="ECO:0000256" key="7">
    <source>
        <dbReference type="ARBA" id="ARBA00031615"/>
    </source>
</evidence>
<dbReference type="InterPro" id="IPR031157">
    <property type="entry name" value="G_TR_CS"/>
</dbReference>
<keyword evidence="5" id="KW-0342">GTP-binding</keyword>
<keyword evidence="3" id="KW-0963">Cytoplasm</keyword>
<dbReference type="GO" id="GO:0001514">
    <property type="term" value="P:selenocysteine incorporation"/>
    <property type="evidence" value="ECO:0007669"/>
    <property type="project" value="InterPro"/>
</dbReference>
<dbReference type="EMBL" id="CP007028">
    <property type="protein sequence ID" value="AHE95749.1"/>
    <property type="molecule type" value="Genomic_DNA"/>
</dbReference>
<evidence type="ECO:0000313" key="10">
    <source>
        <dbReference type="Proteomes" id="UP000018914"/>
    </source>
</evidence>
<keyword evidence="4" id="KW-0648">Protein biosynthesis</keyword>
<dbReference type="KEGG" id="trd:THERU_02585"/>
<dbReference type="OrthoDB" id="9804504at2"/>
<comment type="function">
    <text evidence="6">Translation factor necessary for the incorporation of selenocysteine into proteins. It probably replaces EF-Tu for the insertion of selenocysteine directed by the UGA codon. SelB binds GTP and GDP.</text>
</comment>
<dbReference type="InterPro" id="IPR009000">
    <property type="entry name" value="Transl_B-barrel_sf"/>
</dbReference>
<dbReference type="GO" id="GO:0003746">
    <property type="term" value="F:translation elongation factor activity"/>
    <property type="evidence" value="ECO:0007669"/>
    <property type="project" value="UniProtKB-KW"/>
</dbReference>
<keyword evidence="5" id="KW-0547">Nucleotide-binding</keyword>
<dbReference type="SUPFAM" id="SSF52540">
    <property type="entry name" value="P-loop containing nucleoside triphosphate hydrolases"/>
    <property type="match status" value="1"/>
</dbReference>
<dbReference type="NCBIfam" id="TIGR00475">
    <property type="entry name" value="selB"/>
    <property type="match status" value="1"/>
</dbReference>
<accession>W0DB73</accession>
<dbReference type="InterPro" id="IPR005225">
    <property type="entry name" value="Small_GTP-bd"/>
</dbReference>
<dbReference type="GO" id="GO:0005829">
    <property type="term" value="C:cytosol"/>
    <property type="evidence" value="ECO:0007669"/>
    <property type="project" value="TreeGrafter"/>
</dbReference>
<dbReference type="InterPro" id="IPR015191">
    <property type="entry name" value="SelB_WHD4"/>
</dbReference>
<dbReference type="InterPro" id="IPR004161">
    <property type="entry name" value="EFTu-like_2"/>
</dbReference>
<gene>
    <name evidence="9" type="ORF">THERU_02585</name>
</gene>
<dbReference type="PANTHER" id="PTHR43721">
    <property type="entry name" value="ELONGATION FACTOR TU-RELATED"/>
    <property type="match status" value="1"/>
</dbReference>
<comment type="subcellular location">
    <subcellularLocation>
        <location evidence="1">Cytoplasm</location>
    </subcellularLocation>
</comment>
<sequence length="573" mass="64154">MRFVPVGIAGHVDHGKTTLVKALTGIDTDRLPEEKRRGMSIDLGFAYLDYPEKGLRVELIDIPGHERFIKNAIAGLACVRGVLLVVDPVEGVMPETIKHTQLIKAFGIYHCVAVLTKADRVDEETLELARMELSEFLKDMGLRAYGLCAVSALSGIGLEELKKTIGEYAEEISGAGVEFLRIVLDSAFNVKGYGTVLRGSCLSGRVEEGDSLSLEPLGFEVRVKKIQNHGVFVKEGKEGERLALLVAGVEPSQVERGFVLVKKGQIAKSRHLLVEVEGEMPKGEGSLFFYMREIKFKRKKVSEKVYLLTLEEPVCAILGDRGPILDASGQLCASYRVIHPKPTVKRKRFIKERLDFLKEDPISYFLSEAGFRGLPLEVLGSLFGVHINPSKLGAVRIGDKLFAPTVVEGLREKLSAILSTKGGFLPLEELKSSLRVSEELLKYILSQLKGYRLVEGYILDERRANLEELEGFRELLEFMKGSIKEEAELERFKEVLPLAVRKGKVHSLGERLYILDEDLKEVLSKLRSLGDSFEVQQAKALLGLSRKYLIPLLEYIDYLGYTRREGNFRRFIK</sequence>
<dbReference type="Pfam" id="PF00009">
    <property type="entry name" value="GTP_EFTU"/>
    <property type="match status" value="1"/>
</dbReference>
<evidence type="ECO:0000256" key="3">
    <source>
        <dbReference type="ARBA" id="ARBA00022490"/>
    </source>
</evidence>
<evidence type="ECO:0000256" key="1">
    <source>
        <dbReference type="ARBA" id="ARBA00004496"/>
    </source>
</evidence>
<dbReference type="InterPro" id="IPR036388">
    <property type="entry name" value="WH-like_DNA-bd_sf"/>
</dbReference>
<dbReference type="PANTHER" id="PTHR43721:SF22">
    <property type="entry name" value="ELONGATION FACTOR TU, MITOCHONDRIAL"/>
    <property type="match status" value="1"/>
</dbReference>